<accession>A0A0E0SDG3</accession>
<reference evidence="2" key="1">
    <citation type="journal article" date="2007" name="Science">
        <title>The Fusarium graminearum genome reveals a link between localized polymorphism and pathogen specialization.</title>
        <authorList>
            <person name="Cuomo C.A."/>
            <person name="Gueldener U."/>
            <person name="Xu J.-R."/>
            <person name="Trail F."/>
            <person name="Turgeon B.G."/>
            <person name="Di Pietro A."/>
            <person name="Walton J.D."/>
            <person name="Ma L.-J."/>
            <person name="Baker S.E."/>
            <person name="Rep M."/>
            <person name="Adam G."/>
            <person name="Antoniw J."/>
            <person name="Baldwin T."/>
            <person name="Calvo S.E."/>
            <person name="Chang Y.-L."/>
            <person name="DeCaprio D."/>
            <person name="Gale L.R."/>
            <person name="Gnerre S."/>
            <person name="Goswami R.S."/>
            <person name="Hammond-Kosack K."/>
            <person name="Harris L.J."/>
            <person name="Hilburn K."/>
            <person name="Kennell J.C."/>
            <person name="Kroken S."/>
            <person name="Magnuson J.K."/>
            <person name="Mannhaupt G."/>
            <person name="Mauceli E.W."/>
            <person name="Mewes H.-W."/>
            <person name="Mitterbauer R."/>
            <person name="Muehlbauer G."/>
            <person name="Muensterkoetter M."/>
            <person name="Nelson D."/>
            <person name="O'Donnell K."/>
            <person name="Ouellet T."/>
            <person name="Qi W."/>
            <person name="Quesneville H."/>
            <person name="Roncero M.I.G."/>
            <person name="Seong K.-Y."/>
            <person name="Tetko I.V."/>
            <person name="Urban M."/>
            <person name="Waalwijk C."/>
            <person name="Ward T.J."/>
            <person name="Yao J."/>
            <person name="Birren B.W."/>
            <person name="Kistler H.C."/>
        </authorList>
    </citation>
    <scope>NUCLEOTIDE SEQUENCE [LARGE SCALE GENOMIC DNA]</scope>
    <source>
        <strain evidence="2">PH-1 / ATCC MYA-4620 / FGSC 9075 / NRRL 31084</strain>
    </source>
</reference>
<dbReference type="AlphaFoldDB" id="A0A098DRJ5"/>
<name>A0A098DRJ5_GIBZE</name>
<organism evidence="2">
    <name type="scientific">Gibberella zeae (strain ATCC MYA-4620 / CBS 123657 / FGSC 9075 / NRRL 31084 / PH-1)</name>
    <name type="common">Wheat head blight fungus</name>
    <name type="synonym">Fusarium graminearum</name>
    <dbReference type="NCBI Taxonomy" id="229533"/>
    <lineage>
        <taxon>Eukaryota</taxon>
        <taxon>Fungi</taxon>
        <taxon>Dikarya</taxon>
        <taxon>Ascomycota</taxon>
        <taxon>Pezizomycotina</taxon>
        <taxon>Sordariomycetes</taxon>
        <taxon>Hypocreomycetidae</taxon>
        <taxon>Hypocreales</taxon>
        <taxon>Nectriaceae</taxon>
        <taxon>Fusarium</taxon>
    </lineage>
</organism>
<reference evidence="2" key="3">
    <citation type="submission" date="2017-01" db="UniProtKB">
        <authorList>
            <consortium name="EnsemblFungi"/>
        </authorList>
    </citation>
    <scope>IDENTIFICATION</scope>
    <source>
        <strain evidence="2">PH-1 / ATCC MYA-4620 / FGSC 9075 / NRRL 31084</strain>
    </source>
</reference>
<accession>A0A098DRJ5</accession>
<keyword evidence="1" id="KW-0812">Transmembrane</keyword>
<sequence>MIFFFRLVSFWVLRTVIPFFHPGRTSVLRMMFTMSRPSALTCVIIAGSLSLFLVVFTFFQESLEVPWTYVHNKAEEYINTNTNTTAITTPTSSLPAQQTQTNIPVLNCKDPYREPGYLYIPADINGTNQYKKTQWVPFSDNLLEAEAPDYAVYPAAGEVIFNATEPEPEFVKHSSTPRQWLPEAIAESVRRKKAINANADTNVDAYAPMKNDGDFGWLWGRRIILFSDSVDRFMMQFFCSEFKHNMKQPKAHTIASCSIPEFNLTFVHWHFAGSMTYRPDWWWMDDMEEIAFEERWDKYWTPMYDQVRGPKNRPDLILWQNGLWDQRAFWEAGEANHEKDVYPMGSRERQLVWQEVRFAAARIRDFVKRISTEFGDAPTMFRSMTMHRESNARDASIYDLERLSRAIAAKAGHEVFEWGRLISSLSMLYKDQTHPGRGPASWLWGNMVLEYLARVGEAGDDKRKPYFDGWDKCHSELVSWGGR</sequence>
<feature type="transmembrane region" description="Helical" evidence="1">
    <location>
        <begin position="39"/>
        <end position="59"/>
    </location>
</feature>
<protein>
    <submittedName>
        <fullName evidence="2">Uncharacterized protein</fullName>
    </submittedName>
</protein>
<evidence type="ECO:0000256" key="1">
    <source>
        <dbReference type="SAM" id="Phobius"/>
    </source>
</evidence>
<keyword evidence="1" id="KW-1133">Transmembrane helix</keyword>
<proteinExistence type="predicted"/>
<dbReference type="EMBL" id="HG970335">
    <property type="status" value="NOT_ANNOTATED_CDS"/>
    <property type="molecule type" value="Genomic_DNA"/>
</dbReference>
<reference evidence="2" key="2">
    <citation type="journal article" date="2010" name="Nature">
        <title>Comparative genomics reveals mobile pathogenicity chromosomes in Fusarium.</title>
        <authorList>
            <person name="Ma L.J."/>
            <person name="van der Does H.C."/>
            <person name="Borkovich K.A."/>
            <person name="Coleman J.J."/>
            <person name="Daboussi M.J."/>
            <person name="Di Pietro A."/>
            <person name="Dufresne M."/>
            <person name="Freitag M."/>
            <person name="Grabherr M."/>
            <person name="Henrissat B."/>
            <person name="Houterman P.M."/>
            <person name="Kang S."/>
            <person name="Shim W.B."/>
            <person name="Woloshuk C."/>
            <person name="Xie X."/>
            <person name="Xu J.R."/>
            <person name="Antoniw J."/>
            <person name="Baker S.E."/>
            <person name="Bluhm B.H."/>
            <person name="Breakspear A."/>
            <person name="Brown D.W."/>
            <person name="Butchko R.A."/>
            <person name="Chapman S."/>
            <person name="Coulson R."/>
            <person name="Coutinho P.M."/>
            <person name="Danchin E.G."/>
            <person name="Diener A."/>
            <person name="Gale L.R."/>
            <person name="Gardiner D.M."/>
            <person name="Goff S."/>
            <person name="Hammond-Kosack K.E."/>
            <person name="Hilburn K."/>
            <person name="Hua-Van A."/>
            <person name="Jonkers W."/>
            <person name="Kazan K."/>
            <person name="Kodira C.D."/>
            <person name="Koehrsen M."/>
            <person name="Kumar L."/>
            <person name="Lee Y.H."/>
            <person name="Li L."/>
            <person name="Manners J.M."/>
            <person name="Miranda-Saavedra D."/>
            <person name="Mukherjee M."/>
            <person name="Park G."/>
            <person name="Park J."/>
            <person name="Park S.Y."/>
            <person name="Proctor R.H."/>
            <person name="Regev A."/>
            <person name="Ruiz-Roldan M.C."/>
            <person name="Sain D."/>
            <person name="Sakthikumar S."/>
            <person name="Sykes S."/>
            <person name="Schwartz D.C."/>
            <person name="Turgeon B.G."/>
            <person name="Wapinski I."/>
            <person name="Yoder O."/>
            <person name="Young S."/>
            <person name="Zeng Q."/>
            <person name="Zhou S."/>
            <person name="Galagan J."/>
            <person name="Cuomo C.A."/>
            <person name="Kistler H.C."/>
            <person name="Rep M."/>
        </authorList>
    </citation>
    <scope>GENOME REANNOTATION</scope>
    <source>
        <strain evidence="2">PH-1 / ATCC MYA-4620 / FGSC 9075 / NRRL 31084</strain>
    </source>
</reference>
<gene>
    <name evidence="2" type="primary">FG07537.1</name>
</gene>
<dbReference type="EnsemblFungi" id="CEF84476">
    <property type="protein sequence ID" value="CEF84476"/>
    <property type="gene ID" value="FGRRES_07537_M"/>
</dbReference>
<evidence type="ECO:0000313" key="2">
    <source>
        <dbReference type="EnsemblFungi" id="CEF84476"/>
    </source>
</evidence>
<keyword evidence="1" id="KW-0472">Membrane</keyword>